<gene>
    <name evidence="2" type="ORF">DFJ75_0379</name>
</gene>
<name>A0A495JYL5_WILMA</name>
<evidence type="ECO:0000313" key="3">
    <source>
        <dbReference type="Proteomes" id="UP000274762"/>
    </source>
</evidence>
<proteinExistence type="predicted"/>
<keyword evidence="1" id="KW-0472">Membrane</keyword>
<feature type="transmembrane region" description="Helical" evidence="1">
    <location>
        <begin position="86"/>
        <end position="103"/>
    </location>
</feature>
<organism evidence="2 3">
    <name type="scientific">Williamsia marianensis</name>
    <dbReference type="NCBI Taxonomy" id="85044"/>
    <lineage>
        <taxon>Bacteria</taxon>
        <taxon>Bacillati</taxon>
        <taxon>Actinomycetota</taxon>
        <taxon>Actinomycetes</taxon>
        <taxon>Mycobacteriales</taxon>
        <taxon>Nocardiaceae</taxon>
        <taxon>Williamsia</taxon>
    </lineage>
</organism>
<reference evidence="2 3" key="1">
    <citation type="submission" date="2018-10" db="EMBL/GenBank/DDBJ databases">
        <title>Sequencing the genomes of 1000 actinobacteria strains.</title>
        <authorList>
            <person name="Klenk H.-P."/>
        </authorList>
    </citation>
    <scope>NUCLEOTIDE SEQUENCE [LARGE SCALE GENOMIC DNA]</scope>
    <source>
        <strain evidence="2 3">DSM 44343</strain>
    </source>
</reference>
<evidence type="ECO:0000256" key="1">
    <source>
        <dbReference type="SAM" id="Phobius"/>
    </source>
</evidence>
<protein>
    <recommendedName>
        <fullName evidence="4">DoxX-like protein</fullName>
    </recommendedName>
</protein>
<evidence type="ECO:0000313" key="2">
    <source>
        <dbReference type="EMBL" id="RKR93595.1"/>
    </source>
</evidence>
<dbReference type="AlphaFoldDB" id="A0A495JYL5"/>
<comment type="caution">
    <text evidence="2">The sequence shown here is derived from an EMBL/GenBank/DDBJ whole genome shotgun (WGS) entry which is preliminary data.</text>
</comment>
<accession>A0A495JYL5</accession>
<dbReference type="Proteomes" id="UP000274762">
    <property type="component" value="Unassembled WGS sequence"/>
</dbReference>
<evidence type="ECO:0008006" key="4">
    <source>
        <dbReference type="Google" id="ProtNLM"/>
    </source>
</evidence>
<dbReference type="EMBL" id="RBKV01000001">
    <property type="protein sequence ID" value="RKR93595.1"/>
    <property type="molecule type" value="Genomic_DNA"/>
</dbReference>
<keyword evidence="1" id="KW-1133">Transmembrane helix</keyword>
<keyword evidence="1" id="KW-0812">Transmembrane</keyword>
<sequence length="148" mass="15296">MLPKGAIMKFKVRHIPTRVATGAFILSSGLAKRQADEETATQLHGLTAGTYPLATKLSPPAFIRFVSTGEIALGAALLLPIVPTAVAGAGLTAFSASLLGLYLNTPGMREPGTLAPTQQGTALAKDVWMLGIGVGLMVDALGEKVRSK</sequence>